<dbReference type="SUPFAM" id="SSF159672">
    <property type="entry name" value="CbiG N-terminal domain-like"/>
    <property type="match status" value="1"/>
</dbReference>
<dbReference type="InterPro" id="IPR002750">
    <property type="entry name" value="CobE/GbiG_C"/>
</dbReference>
<gene>
    <name evidence="9" type="ORF">FH5T_00435</name>
    <name evidence="10" type="ORF">SAMN05444285_12748</name>
</gene>
<feature type="domain" description="CobE/GbiG C-terminal" evidence="6">
    <location>
        <begin position="212"/>
        <end position="331"/>
    </location>
</feature>
<dbReference type="eggNOG" id="COG2875">
    <property type="taxonomic scope" value="Bacteria"/>
</dbReference>
<dbReference type="Pfam" id="PF11761">
    <property type="entry name" value="CbiG_mid"/>
    <property type="match status" value="1"/>
</dbReference>
<dbReference type="InterPro" id="IPR021744">
    <property type="entry name" value="CbiG_N"/>
</dbReference>
<sequence>MISIITHSETGKALAEKILRKEPDAKMIQKPVDYNKLWQTGHALVFIGALGICVREIAPFLKNKKTDPAVINIDANGQFVQPVVSGHIGGANELAKKLANLLGATPVLTTVSDTSELWALDVLPRQFNWKMECSGNHTSLTGHFVNRKKTALLLETRDKGTLFLESGCPEFVDVFYSRKELNTENYNLILAITPFLHDFGDKAIFYRPPMVCLGLGCQRGLPYEEFQQTLEKSLKEQGISSLSVASLATAELKKDEDAFLQLSREWGVLLHSISSEVLAKYNVPNPSEKVEVVTGSAGVAEAAAMHLAENGLLIQKTKLQAGNKFFTYAVAIDAQKERKGFVEFVGAGPGDPELVSVKGKRLLQTADYILYAGSLVPRELTEYAKSGCVVESSAGMDLYTQLESMKQYYDKGLSVVRLHTGDPCIYGAIQEQMAIMDKWGWHYHITPGISSFQAAAAALRSQFTIPEEVQTIILTRGEGRTPMPEKEQLNKLAQSQSTMCIYLSAAIAQKVQADLLAHYPPETPVAVCYKLTWQDEKIYRCTLETLAQTVKENKLTMTTLIVVGKAIDNRSGESKLYDRKFAHAFRKGCE</sequence>
<feature type="domain" description="Cobalamin synthesis G N-terminal" evidence="7">
    <location>
        <begin position="35"/>
        <end position="113"/>
    </location>
</feature>
<dbReference type="EMBL" id="FOHT01000027">
    <property type="protein sequence ID" value="SET89282.1"/>
    <property type="molecule type" value="Genomic_DNA"/>
</dbReference>
<dbReference type="InterPro" id="IPR000878">
    <property type="entry name" value="4pyrrol_Mease"/>
</dbReference>
<dbReference type="Gene3D" id="3.40.50.11220">
    <property type="match status" value="1"/>
</dbReference>
<dbReference type="Gene3D" id="3.30.420.180">
    <property type="entry name" value="CobE/GbiG C-terminal domain"/>
    <property type="match status" value="1"/>
</dbReference>
<feature type="domain" description="Tetrapyrrole methylase" evidence="5">
    <location>
        <begin position="344"/>
        <end position="547"/>
    </location>
</feature>
<dbReference type="NCBIfam" id="TIGR01465">
    <property type="entry name" value="cobM_cbiF"/>
    <property type="match status" value="1"/>
</dbReference>
<dbReference type="GO" id="GO:0009236">
    <property type="term" value="P:cobalamin biosynthetic process"/>
    <property type="evidence" value="ECO:0007669"/>
    <property type="project" value="InterPro"/>
</dbReference>
<evidence type="ECO:0000256" key="4">
    <source>
        <dbReference type="ARBA" id="ARBA00022691"/>
    </source>
</evidence>
<keyword evidence="2 10" id="KW-0489">Methyltransferase</keyword>
<dbReference type="InterPro" id="IPR006362">
    <property type="entry name" value="Cbl_synth_CobM/CibF"/>
</dbReference>
<evidence type="ECO:0000256" key="1">
    <source>
        <dbReference type="ARBA" id="ARBA00005879"/>
    </source>
</evidence>
<dbReference type="InterPro" id="IPR035996">
    <property type="entry name" value="4pyrrol_Methylase_sf"/>
</dbReference>
<keyword evidence="4" id="KW-0949">S-adenosyl-L-methionine</keyword>
<dbReference type="HOGENOM" id="CLU_028397_1_1_10"/>
<dbReference type="PANTHER" id="PTHR47036">
    <property type="entry name" value="COBALT-FACTOR III C(17)-METHYLTRANSFERASE-RELATED"/>
    <property type="match status" value="1"/>
</dbReference>
<feature type="domain" description="Cobalamin biosynthesis central region" evidence="8">
    <location>
        <begin position="118"/>
        <end position="208"/>
    </location>
</feature>
<dbReference type="SUPFAM" id="SSF159664">
    <property type="entry name" value="CobE/GbiG C-terminal domain-like"/>
    <property type="match status" value="1"/>
</dbReference>
<dbReference type="Gene3D" id="3.30.950.10">
    <property type="entry name" value="Methyltransferase, Cobalt-precorrin-4 Transmethylase, Domain 2"/>
    <property type="match status" value="1"/>
</dbReference>
<evidence type="ECO:0000313" key="9">
    <source>
        <dbReference type="EMBL" id="AHW58548.1"/>
    </source>
</evidence>
<dbReference type="CDD" id="cd11641">
    <property type="entry name" value="Precorrin-4_C11-MT"/>
    <property type="match status" value="1"/>
</dbReference>
<dbReference type="Proteomes" id="UP000181981">
    <property type="component" value="Unassembled WGS sequence"/>
</dbReference>
<dbReference type="Gene3D" id="3.40.1010.10">
    <property type="entry name" value="Cobalt-precorrin-4 Transmethylase, Domain 1"/>
    <property type="match status" value="1"/>
</dbReference>
<evidence type="ECO:0000313" key="10">
    <source>
        <dbReference type="EMBL" id="SET89282.1"/>
    </source>
</evidence>
<name>X5D7B0_9BACT</name>
<protein>
    <submittedName>
        <fullName evidence="9">Cobalamin biosynthesis protein CbiG</fullName>
    </submittedName>
    <submittedName>
        <fullName evidence="10">Precorrin-4 C11-methyltransferase</fullName>
    </submittedName>
</protein>
<reference evidence="10 12" key="2">
    <citation type="submission" date="2016-10" db="EMBL/GenBank/DDBJ databases">
        <authorList>
            <person name="de Groot N.N."/>
        </authorList>
    </citation>
    <scope>NUCLEOTIDE SEQUENCE [LARGE SCALE GENOMIC DNA]</scope>
    <source>
        <strain evidence="10 12">DSM 25947</strain>
    </source>
</reference>
<dbReference type="eggNOG" id="COG2073">
    <property type="taxonomic scope" value="Bacteria"/>
</dbReference>
<evidence type="ECO:0000259" key="7">
    <source>
        <dbReference type="Pfam" id="PF11760"/>
    </source>
</evidence>
<dbReference type="GO" id="GO:0046026">
    <property type="term" value="F:precorrin-4 C11-methyltransferase activity"/>
    <property type="evidence" value="ECO:0007669"/>
    <property type="project" value="InterPro"/>
</dbReference>
<dbReference type="AlphaFoldDB" id="X5D7B0"/>
<dbReference type="EMBL" id="CP007451">
    <property type="protein sequence ID" value="AHW58548.1"/>
    <property type="molecule type" value="Genomic_DNA"/>
</dbReference>
<evidence type="ECO:0000313" key="11">
    <source>
        <dbReference type="Proteomes" id="UP000023772"/>
    </source>
</evidence>
<proteinExistence type="inferred from homology"/>
<dbReference type="PANTHER" id="PTHR47036:SF1">
    <property type="entry name" value="COBALT-FACTOR III C(17)-METHYLTRANSFERASE-RELATED"/>
    <property type="match status" value="1"/>
</dbReference>
<dbReference type="InterPro" id="IPR014777">
    <property type="entry name" value="4pyrrole_Mease_sub1"/>
</dbReference>
<evidence type="ECO:0000256" key="3">
    <source>
        <dbReference type="ARBA" id="ARBA00022679"/>
    </source>
</evidence>
<evidence type="ECO:0000259" key="6">
    <source>
        <dbReference type="Pfam" id="PF01890"/>
    </source>
</evidence>
<dbReference type="Proteomes" id="UP000023772">
    <property type="component" value="Chromosome"/>
</dbReference>
<dbReference type="SUPFAM" id="SSF53790">
    <property type="entry name" value="Tetrapyrrole methylase"/>
    <property type="match status" value="1"/>
</dbReference>
<dbReference type="InterPro" id="IPR014776">
    <property type="entry name" value="4pyrrole_Mease_sub2"/>
</dbReference>
<dbReference type="OrthoDB" id="9815856at2"/>
<comment type="similarity">
    <text evidence="1">Belongs to the precorrin methyltransferase family.</text>
</comment>
<dbReference type="InterPro" id="IPR021745">
    <property type="entry name" value="CbiG_mid"/>
</dbReference>
<dbReference type="InterPro" id="IPR038029">
    <property type="entry name" value="GbiG_N_sf"/>
</dbReference>
<dbReference type="InterPro" id="IPR036518">
    <property type="entry name" value="CobE/GbiG_C_sf"/>
</dbReference>
<dbReference type="Pfam" id="PF00590">
    <property type="entry name" value="TP_methylase"/>
    <property type="match status" value="1"/>
</dbReference>
<dbReference type="STRING" id="1168034.FH5T_00435"/>
<dbReference type="Pfam" id="PF01890">
    <property type="entry name" value="CbiG_C"/>
    <property type="match status" value="1"/>
</dbReference>
<evidence type="ECO:0000256" key="2">
    <source>
        <dbReference type="ARBA" id="ARBA00022603"/>
    </source>
</evidence>
<dbReference type="GO" id="GO:0032259">
    <property type="term" value="P:methylation"/>
    <property type="evidence" value="ECO:0007669"/>
    <property type="project" value="UniProtKB-KW"/>
</dbReference>
<dbReference type="InterPro" id="IPR051810">
    <property type="entry name" value="Precorrin_MeTrfase"/>
</dbReference>
<evidence type="ECO:0000313" key="12">
    <source>
        <dbReference type="Proteomes" id="UP000181981"/>
    </source>
</evidence>
<dbReference type="Pfam" id="PF11760">
    <property type="entry name" value="CbiG_N"/>
    <property type="match status" value="1"/>
</dbReference>
<evidence type="ECO:0000259" key="5">
    <source>
        <dbReference type="Pfam" id="PF00590"/>
    </source>
</evidence>
<dbReference type="KEGG" id="dori:FH5T_00435"/>
<accession>X5D7B0</accession>
<keyword evidence="11" id="KW-1185">Reference proteome</keyword>
<reference evidence="9 11" key="1">
    <citation type="submission" date="2014-03" db="EMBL/GenBank/DDBJ databases">
        <title>Complete genome sequence of a deeply braunched marine Bacteroidia bacterium Draconibacterium orientale type strain FH5T.</title>
        <authorList>
            <person name="Li X."/>
            <person name="Wang X."/>
            <person name="Xie Z."/>
            <person name="Du Z."/>
            <person name="Chen G."/>
        </authorList>
    </citation>
    <scope>NUCLEOTIDE SEQUENCE [LARGE SCALE GENOMIC DNA]</scope>
    <source>
        <strain evidence="9 11">FH5</strain>
    </source>
</reference>
<organism evidence="10 12">
    <name type="scientific">Draconibacterium orientale</name>
    <dbReference type="NCBI Taxonomy" id="1168034"/>
    <lineage>
        <taxon>Bacteria</taxon>
        <taxon>Pseudomonadati</taxon>
        <taxon>Bacteroidota</taxon>
        <taxon>Bacteroidia</taxon>
        <taxon>Marinilabiliales</taxon>
        <taxon>Prolixibacteraceae</taxon>
        <taxon>Draconibacterium</taxon>
    </lineage>
</organism>
<keyword evidence="3 10" id="KW-0808">Transferase</keyword>
<evidence type="ECO:0000259" key="8">
    <source>
        <dbReference type="Pfam" id="PF11761"/>
    </source>
</evidence>
<dbReference type="RefSeq" id="WP_038554194.1">
    <property type="nucleotide sequence ID" value="NZ_FOHT01000027.1"/>
</dbReference>